<dbReference type="RefSeq" id="WP_151894401.1">
    <property type="nucleotide sequence ID" value="NZ_BKCF01000003.1"/>
</dbReference>
<dbReference type="Proteomes" id="UP000326994">
    <property type="component" value="Unassembled WGS sequence"/>
</dbReference>
<feature type="domain" description="Aerotolerance regulator N-terminal" evidence="2">
    <location>
        <begin position="1"/>
        <end position="76"/>
    </location>
</feature>
<dbReference type="PANTHER" id="PTHR37464:SF1">
    <property type="entry name" value="BLL2463 PROTEIN"/>
    <property type="match status" value="1"/>
</dbReference>
<accession>A0A5J4FWE6</accession>
<keyword evidence="1" id="KW-1133">Transmembrane helix</keyword>
<dbReference type="PANTHER" id="PTHR37464">
    <property type="entry name" value="BLL2463 PROTEIN"/>
    <property type="match status" value="1"/>
</dbReference>
<reference evidence="3 4" key="1">
    <citation type="submission" date="2019-08" db="EMBL/GenBank/DDBJ databases">
        <title>Ulvibacter marinistellae sp. nov., isolated from a starfish, Patiria pectinifera.</title>
        <authorList>
            <person name="Kawano K."/>
            <person name="Ushijima N."/>
            <person name="Kihara M."/>
            <person name="Itoh H."/>
        </authorList>
    </citation>
    <scope>NUCLEOTIDE SEQUENCE [LARGE SCALE GENOMIC DNA]</scope>
    <source>
        <strain evidence="3 4">KK4</strain>
    </source>
</reference>
<evidence type="ECO:0000313" key="4">
    <source>
        <dbReference type="Proteomes" id="UP000326994"/>
    </source>
</evidence>
<sequence length="641" mass="72513">MQFKNPLLLYALFLLLIPILIHLFQLRRFQKVDFTNVAFLKKVNIQTRKSSQLKKWLTLLMRLLALACIIFAFAQPFSASKTALNANKETVLYIDNSFSMEAKGANGTLMQRAIQDIFKETKDGNKISWFTNNSSKKDAPSANFKSEILKTEYTHKQLTPTEVLLKAEQLFSKDQSADKRIIYVSDFQLKESFPVIKGNYSIDAVQLKPQAITNISIDSAYVISKSNNKIDLEVLLTAKSDTHNTVSVSLFNGNVLVAKSAVDFSDVKQQKANFSFENSEGFKGHLSITDSGLTYDNDLYFSINKPTKLKVLSINEANSDFLQRMYNETEFEYTRQDSRSLNYSIIPEQNCIILNELKEIPASLSAALQAFSDNGGSVLIIPSKDSSATSYNQLLKVLNLGSISEEIIQEKNITQIVFDHPIYADVFEKRVVNFQYPKVNSFYETTSLATPILKFEDGKPFILNNDNAFFSTASFNDANSNFISSPLIVPTLYNIARSSLKLPALYFEVGSPTRFAVPVSMIQDEILTIRDSIVSFIPLQQTKANKVLISTNENPSVSGTFSIEKKQEFVENVSYNYARNESNLQYADVDNWDGVETHKSISNLFDAIAEENNINEFWKWFVIGAFLFLLAEMLILKFVKR</sequence>
<feature type="transmembrane region" description="Helical" evidence="1">
    <location>
        <begin position="6"/>
        <end position="24"/>
    </location>
</feature>
<evidence type="ECO:0000313" key="3">
    <source>
        <dbReference type="EMBL" id="GEQ86480.1"/>
    </source>
</evidence>
<gene>
    <name evidence="3" type="ORF">ULMS_19880</name>
</gene>
<comment type="caution">
    <text evidence="3">The sequence shown here is derived from an EMBL/GenBank/DDBJ whole genome shotgun (WGS) entry which is preliminary data.</text>
</comment>
<keyword evidence="4" id="KW-1185">Reference proteome</keyword>
<dbReference type="OrthoDB" id="9810200at2"/>
<evidence type="ECO:0000256" key="1">
    <source>
        <dbReference type="SAM" id="Phobius"/>
    </source>
</evidence>
<keyword evidence="1" id="KW-0812">Transmembrane</keyword>
<keyword evidence="1" id="KW-0472">Membrane</keyword>
<feature type="transmembrane region" description="Helical" evidence="1">
    <location>
        <begin position="56"/>
        <end position="74"/>
    </location>
</feature>
<dbReference type="AlphaFoldDB" id="A0A5J4FWE6"/>
<dbReference type="InterPro" id="IPR011933">
    <property type="entry name" value="Double_TM_dom"/>
</dbReference>
<proteinExistence type="predicted"/>
<dbReference type="Pfam" id="PF07584">
    <property type="entry name" value="BatA"/>
    <property type="match status" value="1"/>
</dbReference>
<protein>
    <submittedName>
        <fullName evidence="3">Membrane protein</fullName>
    </submittedName>
</protein>
<dbReference type="InterPro" id="IPR024163">
    <property type="entry name" value="Aerotolerance_reg_N"/>
</dbReference>
<dbReference type="NCBIfam" id="TIGR02226">
    <property type="entry name" value="two_anch"/>
    <property type="match status" value="1"/>
</dbReference>
<organism evidence="3 4">
    <name type="scientific">Patiriisocius marinistellae</name>
    <dbReference type="NCBI Taxonomy" id="2494560"/>
    <lineage>
        <taxon>Bacteria</taxon>
        <taxon>Pseudomonadati</taxon>
        <taxon>Bacteroidota</taxon>
        <taxon>Flavobacteriia</taxon>
        <taxon>Flavobacteriales</taxon>
        <taxon>Flavobacteriaceae</taxon>
        <taxon>Patiriisocius</taxon>
    </lineage>
</organism>
<evidence type="ECO:0000259" key="2">
    <source>
        <dbReference type="Pfam" id="PF07584"/>
    </source>
</evidence>
<name>A0A5J4FWE6_9FLAO</name>
<dbReference type="EMBL" id="BKCF01000003">
    <property type="protein sequence ID" value="GEQ86480.1"/>
    <property type="molecule type" value="Genomic_DNA"/>
</dbReference>
<feature type="transmembrane region" description="Helical" evidence="1">
    <location>
        <begin position="617"/>
        <end position="639"/>
    </location>
</feature>